<organism evidence="2 3">
    <name type="scientific">Sporomusa acidovorans (strain ATCC 49682 / DSM 3132 / Mol)</name>
    <dbReference type="NCBI Taxonomy" id="1123286"/>
    <lineage>
        <taxon>Bacteria</taxon>
        <taxon>Bacillati</taxon>
        <taxon>Bacillota</taxon>
        <taxon>Negativicutes</taxon>
        <taxon>Selenomonadales</taxon>
        <taxon>Sporomusaceae</taxon>
        <taxon>Sporomusa</taxon>
    </lineage>
</organism>
<evidence type="ECO:0000313" key="3">
    <source>
        <dbReference type="Proteomes" id="UP000216052"/>
    </source>
</evidence>
<feature type="transmembrane region" description="Helical" evidence="1">
    <location>
        <begin position="7"/>
        <end position="29"/>
    </location>
</feature>
<dbReference type="RefSeq" id="WP_093796088.1">
    <property type="nucleotide sequence ID" value="NZ_CP155571.1"/>
</dbReference>
<keyword evidence="1" id="KW-1133">Transmembrane helix</keyword>
<proteinExistence type="predicted"/>
<dbReference type="Proteomes" id="UP000216052">
    <property type="component" value="Chromosome"/>
</dbReference>
<accession>A0ABZ3IZG6</accession>
<protein>
    <submittedName>
        <fullName evidence="2">Uncharacterized protein</fullName>
    </submittedName>
</protein>
<evidence type="ECO:0000313" key="2">
    <source>
        <dbReference type="EMBL" id="XFO71375.1"/>
    </source>
</evidence>
<evidence type="ECO:0000256" key="1">
    <source>
        <dbReference type="SAM" id="Phobius"/>
    </source>
</evidence>
<name>A0ABZ3IZG6_SPOA4</name>
<gene>
    <name evidence="2" type="ORF">SPACI_013900</name>
</gene>
<keyword evidence="1" id="KW-0472">Membrane</keyword>
<sequence length="199" mass="22832">MRKFDEFLLKVFLFELPVLMFYFIFLFIFDLQKAAQTNVYAKVWYDFGGCAVFGSWMLISLYLSVRLMLSAEFREKILSKITFLKERDEREFILTGQAAKTTMLTTLAVLIFLFCLSCFQVSVYRVPPEQAIDGKDKVLSLGFQLDLSNSPQSHSSQSDANTEDIVSYTALPISSSSVILGLIGWQILSYNYLMHRAMK</sequence>
<feature type="transmembrane region" description="Helical" evidence="1">
    <location>
        <begin position="104"/>
        <end position="124"/>
    </location>
</feature>
<feature type="transmembrane region" description="Helical" evidence="1">
    <location>
        <begin position="173"/>
        <end position="193"/>
    </location>
</feature>
<feature type="transmembrane region" description="Helical" evidence="1">
    <location>
        <begin position="44"/>
        <end position="65"/>
    </location>
</feature>
<keyword evidence="3" id="KW-1185">Reference proteome</keyword>
<dbReference type="EMBL" id="CP155571">
    <property type="protein sequence ID" value="XFO71375.1"/>
    <property type="molecule type" value="Genomic_DNA"/>
</dbReference>
<keyword evidence="1" id="KW-0812">Transmembrane</keyword>
<reference evidence="2" key="1">
    <citation type="submission" date="2024-05" db="EMBL/GenBank/DDBJ databases">
        <title>Isolation and characterization of Sporomusa carbonis sp. nov., a carboxydotrophic hydrogenogen in the genus of Sporomusa isolated from a charcoal burning pile.</title>
        <authorList>
            <person name="Boeer T."/>
            <person name="Rosenbaum F."/>
            <person name="Eysell L."/>
            <person name="Mueller V."/>
            <person name="Daniel R."/>
            <person name="Poehlein A."/>
        </authorList>
    </citation>
    <scope>NUCLEOTIDE SEQUENCE [LARGE SCALE GENOMIC DNA]</scope>
    <source>
        <strain evidence="2">DSM 3132</strain>
    </source>
</reference>